<dbReference type="Proteomes" id="UP001165653">
    <property type="component" value="Unassembled WGS sequence"/>
</dbReference>
<dbReference type="PROSITE" id="PS51208">
    <property type="entry name" value="AUTOTRANSPORTER"/>
    <property type="match status" value="1"/>
</dbReference>
<dbReference type="Gene3D" id="2.40.128.130">
    <property type="entry name" value="Autotransporter beta-domain"/>
    <property type="match status" value="1"/>
</dbReference>
<evidence type="ECO:0000313" key="4">
    <source>
        <dbReference type="Proteomes" id="UP001165653"/>
    </source>
</evidence>
<keyword evidence="4" id="KW-1185">Reference proteome</keyword>
<feature type="domain" description="Autotransporter" evidence="2">
    <location>
        <begin position="106"/>
        <end position="395"/>
    </location>
</feature>
<dbReference type="SMART" id="SM00869">
    <property type="entry name" value="Autotransporter"/>
    <property type="match status" value="1"/>
</dbReference>
<reference evidence="3" key="1">
    <citation type="submission" date="2022-10" db="EMBL/GenBank/DDBJ databases">
        <title>Luteolibacter sp. GHJ8, whole genome shotgun sequencing project.</title>
        <authorList>
            <person name="Zhao G."/>
            <person name="Shen L."/>
        </authorList>
    </citation>
    <scope>NUCLEOTIDE SEQUENCE</scope>
    <source>
        <strain evidence="3">GHJ8</strain>
    </source>
</reference>
<accession>A0ABT3G2M8</accession>
<feature type="signal peptide" evidence="1">
    <location>
        <begin position="1"/>
        <end position="24"/>
    </location>
</feature>
<comment type="caution">
    <text evidence="3">The sequence shown here is derived from an EMBL/GenBank/DDBJ whole genome shotgun (WGS) entry which is preliminary data.</text>
</comment>
<dbReference type="InterPro" id="IPR005546">
    <property type="entry name" value="Autotransporte_beta"/>
</dbReference>
<dbReference type="EMBL" id="JAPDDR010000004">
    <property type="protein sequence ID" value="MCW1913794.1"/>
    <property type="molecule type" value="Genomic_DNA"/>
</dbReference>
<proteinExistence type="predicted"/>
<dbReference type="Pfam" id="PF03797">
    <property type="entry name" value="Autotransporter"/>
    <property type="match status" value="1"/>
</dbReference>
<organism evidence="3 4">
    <name type="scientific">Luteolibacter rhizosphaerae</name>
    <dbReference type="NCBI Taxonomy" id="2989719"/>
    <lineage>
        <taxon>Bacteria</taxon>
        <taxon>Pseudomonadati</taxon>
        <taxon>Verrucomicrobiota</taxon>
        <taxon>Verrucomicrobiia</taxon>
        <taxon>Verrucomicrobiales</taxon>
        <taxon>Verrucomicrobiaceae</taxon>
        <taxon>Luteolibacter</taxon>
    </lineage>
</organism>
<evidence type="ECO:0000256" key="1">
    <source>
        <dbReference type="SAM" id="SignalP"/>
    </source>
</evidence>
<feature type="chain" id="PRO_5046350052" evidence="1">
    <location>
        <begin position="25"/>
        <end position="395"/>
    </location>
</feature>
<evidence type="ECO:0000259" key="2">
    <source>
        <dbReference type="PROSITE" id="PS51208"/>
    </source>
</evidence>
<dbReference type="SUPFAM" id="SSF103515">
    <property type="entry name" value="Autotransporter"/>
    <property type="match status" value="1"/>
</dbReference>
<protein>
    <submittedName>
        <fullName evidence="3">Autotransporter outer membrane beta-barrel domain-containing protein</fullName>
    </submittedName>
</protein>
<sequence>MNTPAAKYLRFYAIAMAAGSLAHAGEFPDPCYPDNRSHTSSAINSSVLGVAWASSHDVGGRLAAHRAGIRPASRLVETPSYGPVSESAKGGMSAKGGAKVSSIAVPVPNKWEVYGSLFFYSEDKDGQSFRGHGKKKYEKDDKKFGFGLAGGSADTTLDVVGGTVGIEHHINREWSVGVGVSAATGDLKMGSAGSADIDSVSVSPYISYYRADAFGSADFWADLMYSYGAHSYDIRRNTGGGIATGSPDANTNTIEFTTGVNFGEENVVHGPYAGLRYITGTVDAYTEFGPGATFFGEQDVDSLVSILGYQISWKMRGSNGFWVPQIRAAWEHEFEDGGNSLFGVPVNTRDEDIAVVGASMSYYFDNGWNLGLEYEGRFGSETEGHYGGIKAGKEF</sequence>
<evidence type="ECO:0000313" key="3">
    <source>
        <dbReference type="EMBL" id="MCW1913794.1"/>
    </source>
</evidence>
<gene>
    <name evidence="3" type="ORF">OJ996_09420</name>
</gene>
<dbReference type="RefSeq" id="WP_264513295.1">
    <property type="nucleotide sequence ID" value="NZ_JAPDDR010000004.1"/>
</dbReference>
<keyword evidence="1" id="KW-0732">Signal</keyword>
<name>A0ABT3G2M8_9BACT</name>
<dbReference type="InterPro" id="IPR036709">
    <property type="entry name" value="Autotransporte_beta_dom_sf"/>
</dbReference>